<dbReference type="InterPro" id="IPR036515">
    <property type="entry name" value="Transposase_17_sf"/>
</dbReference>
<dbReference type="Proteomes" id="UP000470771">
    <property type="component" value="Unassembled WGS sequence"/>
</dbReference>
<evidence type="ECO:0000313" key="1">
    <source>
        <dbReference type="EMBL" id="NBG66464.1"/>
    </source>
</evidence>
<evidence type="ECO:0000313" key="2">
    <source>
        <dbReference type="Proteomes" id="UP000470771"/>
    </source>
</evidence>
<comment type="caution">
    <text evidence="1">The sequence shown here is derived from an EMBL/GenBank/DDBJ whole genome shotgun (WGS) entry which is preliminary data.</text>
</comment>
<dbReference type="AlphaFoldDB" id="A0A6N9NKR6"/>
<name>A0A6N9NKR6_9FLAO</name>
<proteinExistence type="predicted"/>
<dbReference type="Gene3D" id="3.30.70.1290">
    <property type="entry name" value="Transposase IS200-like"/>
    <property type="match status" value="1"/>
</dbReference>
<sequence>MSLFQKYISPIAHVYADCLIPNHFHFVLQIKSDQELSFFFAEKIERAKLKFNNVPKQLVSKLISLQFSHYFNSYTQAINKRYSRNGSLFSQNFKRKEIATNRYLTQVIIYVHLNPESHGVVGDFQEYSHSSYHTIQSNKKTLIRTNEVVELFGDKANFIEVHNQRLVDENAISDILDIDE</sequence>
<gene>
    <name evidence="1" type="ORF">GQN54_10075</name>
</gene>
<organism evidence="1 2">
    <name type="scientific">Acidiluteibacter ferrifornacis</name>
    <dbReference type="NCBI Taxonomy" id="2692424"/>
    <lineage>
        <taxon>Bacteria</taxon>
        <taxon>Pseudomonadati</taxon>
        <taxon>Bacteroidota</taxon>
        <taxon>Flavobacteriia</taxon>
        <taxon>Flavobacteriales</taxon>
        <taxon>Cryomorphaceae</taxon>
        <taxon>Acidiluteibacter</taxon>
    </lineage>
</organism>
<dbReference type="GO" id="GO:0003677">
    <property type="term" value="F:DNA binding"/>
    <property type="evidence" value="ECO:0007669"/>
    <property type="project" value="InterPro"/>
</dbReference>
<keyword evidence="2" id="KW-1185">Reference proteome</keyword>
<dbReference type="PANTHER" id="PTHR34322:SF2">
    <property type="entry name" value="TRANSPOSASE IS200-LIKE DOMAIN-CONTAINING PROTEIN"/>
    <property type="match status" value="1"/>
</dbReference>
<dbReference type="GO" id="GO:0006313">
    <property type="term" value="P:DNA transposition"/>
    <property type="evidence" value="ECO:0007669"/>
    <property type="project" value="InterPro"/>
</dbReference>
<dbReference type="EMBL" id="WWNE01000007">
    <property type="protein sequence ID" value="NBG66464.1"/>
    <property type="molecule type" value="Genomic_DNA"/>
</dbReference>
<protein>
    <submittedName>
        <fullName evidence="1">Transposase</fullName>
    </submittedName>
</protein>
<dbReference type="SUPFAM" id="SSF143422">
    <property type="entry name" value="Transposase IS200-like"/>
    <property type="match status" value="1"/>
</dbReference>
<accession>A0A6N9NKR6</accession>
<dbReference type="RefSeq" id="WP_160633411.1">
    <property type="nucleotide sequence ID" value="NZ_WWNE01000007.1"/>
</dbReference>
<dbReference type="GO" id="GO:0004803">
    <property type="term" value="F:transposase activity"/>
    <property type="evidence" value="ECO:0007669"/>
    <property type="project" value="InterPro"/>
</dbReference>
<dbReference type="PANTHER" id="PTHR34322">
    <property type="entry name" value="TRANSPOSASE, Y1_TNP DOMAIN-CONTAINING"/>
    <property type="match status" value="1"/>
</dbReference>
<reference evidence="1 2" key="1">
    <citation type="submission" date="2019-12" db="EMBL/GenBank/DDBJ databases">
        <authorList>
            <person name="Zhao J."/>
        </authorList>
    </citation>
    <scope>NUCLEOTIDE SEQUENCE [LARGE SCALE GENOMIC DNA]</scope>
    <source>
        <strain evidence="1 2">S-15</strain>
    </source>
</reference>